<evidence type="ECO:0000259" key="10">
    <source>
        <dbReference type="Pfam" id="PF07730"/>
    </source>
</evidence>
<dbReference type="GO" id="GO:0016020">
    <property type="term" value="C:membrane"/>
    <property type="evidence" value="ECO:0007669"/>
    <property type="project" value="InterPro"/>
</dbReference>
<keyword evidence="8" id="KW-0902">Two-component regulatory system</keyword>
<evidence type="ECO:0000256" key="1">
    <source>
        <dbReference type="ARBA" id="ARBA00000085"/>
    </source>
</evidence>
<keyword evidence="5" id="KW-0547">Nucleotide-binding</keyword>
<comment type="catalytic activity">
    <reaction evidence="1">
        <text>ATP + protein L-histidine = ADP + protein N-phospho-L-histidine.</text>
        <dbReference type="EC" id="2.7.13.3"/>
    </reaction>
</comment>
<evidence type="ECO:0000256" key="9">
    <source>
        <dbReference type="SAM" id="Phobius"/>
    </source>
</evidence>
<evidence type="ECO:0000313" key="11">
    <source>
        <dbReference type="EMBL" id="ADW06956.1"/>
    </source>
</evidence>
<dbReference type="GO" id="GO:0046983">
    <property type="term" value="F:protein dimerization activity"/>
    <property type="evidence" value="ECO:0007669"/>
    <property type="project" value="InterPro"/>
</dbReference>
<keyword evidence="3" id="KW-0597">Phosphoprotein</keyword>
<dbReference type="CDD" id="cd16917">
    <property type="entry name" value="HATPase_UhpB-NarQ-NarX-like"/>
    <property type="match status" value="1"/>
</dbReference>
<evidence type="ECO:0000256" key="6">
    <source>
        <dbReference type="ARBA" id="ARBA00022777"/>
    </source>
</evidence>
<dbReference type="PANTHER" id="PTHR24421">
    <property type="entry name" value="NITRATE/NITRITE SENSOR PROTEIN NARX-RELATED"/>
    <property type="match status" value="1"/>
</dbReference>
<keyword evidence="6 11" id="KW-0418">Kinase</keyword>
<protein>
    <recommendedName>
        <fullName evidence="2">histidine kinase</fullName>
        <ecNumber evidence="2">2.7.13.3</ecNumber>
    </recommendedName>
</protein>
<sequence length="390" mass="42147">MRRFLGPLTMPVTYSRWLHLLIPSAVVSLWLFISIDTPWMPCLFAVPVGLLPSIRLAEGVQAQLLLTPGERGRPDASISAAPATTWGDRWRTVAWLEVRLLLTAAAGFATIWLPATTFDLLSVSFGADPGMNRLTEVVEARWLCALWAPVPLLILVGLVVLCGEVATAAARGLLGPSPTERMTALEQRTEQLLERNRIARELHDSIGHALTVAVLQAGAARTAGNPEFTARALAAIEEIGRNALDDLERVLSVLRESDVPAGVHPTLVEADRLLESARVSGAELHVEMTGPLDLVPGPVSREGYRILQESLTNVLRHAGAGPVRVRIVVVKERLELEVTNPLTESKRGPGSGSGLRGVRERAALLGGKAMTGPHAGDWRVYASLPLDRIR</sequence>
<dbReference type="InterPro" id="IPR050482">
    <property type="entry name" value="Sensor_HK_TwoCompSys"/>
</dbReference>
<dbReference type="AlphaFoldDB" id="A0A8D3WNL2"/>
<keyword evidence="9" id="KW-0812">Transmembrane</keyword>
<dbReference type="GO" id="GO:0005524">
    <property type="term" value="F:ATP binding"/>
    <property type="evidence" value="ECO:0007669"/>
    <property type="project" value="UniProtKB-KW"/>
</dbReference>
<evidence type="ECO:0000313" key="12">
    <source>
        <dbReference type="Proteomes" id="UP000002066"/>
    </source>
</evidence>
<dbReference type="EC" id="2.7.13.3" evidence="2"/>
<organism evidence="11 12">
    <name type="scientific">Streptomyces pratensis (strain ATCC 33331 / IAF-45CD)</name>
    <dbReference type="NCBI Taxonomy" id="591167"/>
    <lineage>
        <taxon>Bacteria</taxon>
        <taxon>Bacillati</taxon>
        <taxon>Actinomycetota</taxon>
        <taxon>Actinomycetes</taxon>
        <taxon>Kitasatosporales</taxon>
        <taxon>Streptomycetaceae</taxon>
        <taxon>Streptomyces</taxon>
    </lineage>
</organism>
<evidence type="ECO:0000256" key="8">
    <source>
        <dbReference type="ARBA" id="ARBA00023012"/>
    </source>
</evidence>
<keyword evidence="9" id="KW-0472">Membrane</keyword>
<keyword evidence="4" id="KW-0808">Transferase</keyword>
<evidence type="ECO:0000256" key="7">
    <source>
        <dbReference type="ARBA" id="ARBA00022840"/>
    </source>
</evidence>
<name>A0A8D3WNL2_STRFA</name>
<evidence type="ECO:0000256" key="5">
    <source>
        <dbReference type="ARBA" id="ARBA00022741"/>
    </source>
</evidence>
<keyword evidence="7" id="KW-0067">ATP-binding</keyword>
<evidence type="ECO:0000256" key="3">
    <source>
        <dbReference type="ARBA" id="ARBA00022553"/>
    </source>
</evidence>
<evidence type="ECO:0000256" key="4">
    <source>
        <dbReference type="ARBA" id="ARBA00022679"/>
    </source>
</evidence>
<accession>A0A8D3WNL2</accession>
<feature type="transmembrane region" description="Helical" evidence="9">
    <location>
        <begin position="142"/>
        <end position="161"/>
    </location>
</feature>
<dbReference type="Gene3D" id="3.30.565.10">
    <property type="entry name" value="Histidine kinase-like ATPase, C-terminal domain"/>
    <property type="match status" value="1"/>
</dbReference>
<dbReference type="PANTHER" id="PTHR24421:SF10">
    <property type="entry name" value="NITRATE_NITRITE SENSOR PROTEIN NARQ"/>
    <property type="match status" value="1"/>
</dbReference>
<feature type="transmembrane region" description="Helical" evidence="9">
    <location>
        <begin position="100"/>
        <end position="121"/>
    </location>
</feature>
<keyword evidence="9" id="KW-1133">Transmembrane helix</keyword>
<dbReference type="Proteomes" id="UP000002066">
    <property type="component" value="Chromosome"/>
</dbReference>
<dbReference type="Gene3D" id="1.20.5.1930">
    <property type="match status" value="1"/>
</dbReference>
<dbReference type="GO" id="GO:0000155">
    <property type="term" value="F:phosphorelay sensor kinase activity"/>
    <property type="evidence" value="ECO:0007669"/>
    <property type="project" value="InterPro"/>
</dbReference>
<dbReference type="EMBL" id="CP002475">
    <property type="protein sequence ID" value="ADW06956.1"/>
    <property type="molecule type" value="Genomic_DNA"/>
</dbReference>
<reference evidence="11 12" key="1">
    <citation type="submission" date="2011-01" db="EMBL/GenBank/DDBJ databases">
        <title>Complete sequence of chromosome of Streptomyces flavogriseus ATCC 33331.</title>
        <authorList>
            <consortium name="US DOE Joint Genome Institute"/>
            <person name="Lucas S."/>
            <person name="Copeland A."/>
            <person name="Lapidus A."/>
            <person name="Cheng J.-F."/>
            <person name="Goodwin L."/>
            <person name="Pitluck S."/>
            <person name="Davenport K."/>
            <person name="Detter J.C."/>
            <person name="Han C."/>
            <person name="Tapia R."/>
            <person name="Land M."/>
            <person name="Hauser L."/>
            <person name="Kyrpides N."/>
            <person name="Ivanova N."/>
            <person name="Ovchinnikova G."/>
            <person name="Pagani I."/>
            <person name="Brumm P."/>
            <person name="Mead D."/>
            <person name="Woyke T."/>
        </authorList>
    </citation>
    <scope>NUCLEOTIDE SEQUENCE [LARGE SCALE GENOMIC DNA]</scope>
    <source>
        <strain evidence="12">ATCC 33331 / IAF-45CD</strain>
    </source>
</reference>
<dbReference type="OrthoDB" id="227596at2"/>
<dbReference type="KEGG" id="sfa:Sfla_5561"/>
<dbReference type="SUPFAM" id="SSF55874">
    <property type="entry name" value="ATPase domain of HSP90 chaperone/DNA topoisomerase II/histidine kinase"/>
    <property type="match status" value="1"/>
</dbReference>
<feature type="transmembrane region" description="Helical" evidence="9">
    <location>
        <begin position="12"/>
        <end position="33"/>
    </location>
</feature>
<dbReference type="InterPro" id="IPR036890">
    <property type="entry name" value="HATPase_C_sf"/>
</dbReference>
<dbReference type="InterPro" id="IPR011712">
    <property type="entry name" value="Sig_transdc_His_kin_sub3_dim/P"/>
</dbReference>
<evidence type="ECO:0000256" key="2">
    <source>
        <dbReference type="ARBA" id="ARBA00012438"/>
    </source>
</evidence>
<feature type="domain" description="Signal transduction histidine kinase subgroup 3 dimerisation and phosphoacceptor" evidence="10">
    <location>
        <begin position="194"/>
        <end position="257"/>
    </location>
</feature>
<proteinExistence type="predicted"/>
<gene>
    <name evidence="11" type="ordered locus">Sfla_5561</name>
</gene>
<dbReference type="Pfam" id="PF07730">
    <property type="entry name" value="HisKA_3"/>
    <property type="match status" value="1"/>
</dbReference>